<keyword evidence="2" id="KW-1185">Reference proteome</keyword>
<reference evidence="1" key="2">
    <citation type="submission" date="2020-11" db="EMBL/GenBank/DDBJ databases">
        <authorList>
            <consortium name="DOE Joint Genome Institute"/>
            <person name="Kuo A."/>
            <person name="Miyauchi S."/>
            <person name="Kiss E."/>
            <person name="Drula E."/>
            <person name="Kohler A."/>
            <person name="Sanchez-Garcia M."/>
            <person name="Andreopoulos B."/>
            <person name="Barry K.W."/>
            <person name="Bonito G."/>
            <person name="Buee M."/>
            <person name="Carver A."/>
            <person name="Chen C."/>
            <person name="Cichocki N."/>
            <person name="Clum A."/>
            <person name="Culley D."/>
            <person name="Crous P.W."/>
            <person name="Fauchery L."/>
            <person name="Girlanda M."/>
            <person name="Hayes R."/>
            <person name="Keri Z."/>
            <person name="Labutti K."/>
            <person name="Lipzen A."/>
            <person name="Lombard V."/>
            <person name="Magnuson J."/>
            <person name="Maillard F."/>
            <person name="Morin E."/>
            <person name="Murat C."/>
            <person name="Nolan M."/>
            <person name="Ohm R."/>
            <person name="Pangilinan J."/>
            <person name="Pereira M."/>
            <person name="Perotto S."/>
            <person name="Peter M."/>
            <person name="Riley R."/>
            <person name="Sitrit Y."/>
            <person name="Stielow B."/>
            <person name="Szollosi G."/>
            <person name="Zifcakova L."/>
            <person name="Stursova M."/>
            <person name="Spatafora J.W."/>
            <person name="Tedersoo L."/>
            <person name="Vaario L.-M."/>
            <person name="Yamada A."/>
            <person name="Yan M."/>
            <person name="Wang P."/>
            <person name="Xu J."/>
            <person name="Bruns T."/>
            <person name="Baldrian P."/>
            <person name="Vilgalys R."/>
            <person name="Henrissat B."/>
            <person name="Grigoriev I.V."/>
            <person name="Hibbett D."/>
            <person name="Nagy L.G."/>
            <person name="Martin F.M."/>
        </authorList>
    </citation>
    <scope>NUCLEOTIDE SEQUENCE</scope>
    <source>
        <strain evidence="1">UH-Tt-Lm1</strain>
    </source>
</reference>
<reference evidence="1" key="1">
    <citation type="journal article" date="2020" name="Nat. Commun.">
        <title>Large-scale genome sequencing of mycorrhizal fungi provides insights into the early evolution of symbiotic traits.</title>
        <authorList>
            <person name="Miyauchi S."/>
            <person name="Kiss E."/>
            <person name="Kuo A."/>
            <person name="Drula E."/>
            <person name="Kohler A."/>
            <person name="Sanchez-Garcia M."/>
            <person name="Morin E."/>
            <person name="Andreopoulos B."/>
            <person name="Barry K.W."/>
            <person name="Bonito G."/>
            <person name="Buee M."/>
            <person name="Carver A."/>
            <person name="Chen C."/>
            <person name="Cichocki N."/>
            <person name="Clum A."/>
            <person name="Culley D."/>
            <person name="Crous P.W."/>
            <person name="Fauchery L."/>
            <person name="Girlanda M."/>
            <person name="Hayes R.D."/>
            <person name="Keri Z."/>
            <person name="LaButti K."/>
            <person name="Lipzen A."/>
            <person name="Lombard V."/>
            <person name="Magnuson J."/>
            <person name="Maillard F."/>
            <person name="Murat C."/>
            <person name="Nolan M."/>
            <person name="Ohm R.A."/>
            <person name="Pangilinan J."/>
            <person name="Pereira M.F."/>
            <person name="Perotto S."/>
            <person name="Peter M."/>
            <person name="Pfister S."/>
            <person name="Riley R."/>
            <person name="Sitrit Y."/>
            <person name="Stielow J.B."/>
            <person name="Szollosi G."/>
            <person name="Zifcakova L."/>
            <person name="Stursova M."/>
            <person name="Spatafora J.W."/>
            <person name="Tedersoo L."/>
            <person name="Vaario L.M."/>
            <person name="Yamada A."/>
            <person name="Yan M."/>
            <person name="Wang P."/>
            <person name="Xu J."/>
            <person name="Bruns T."/>
            <person name="Baldrian P."/>
            <person name="Vilgalys R."/>
            <person name="Dunand C."/>
            <person name="Henrissat B."/>
            <person name="Grigoriev I.V."/>
            <person name="Hibbett D."/>
            <person name="Nagy L.G."/>
            <person name="Martin F.M."/>
        </authorList>
    </citation>
    <scope>NUCLEOTIDE SEQUENCE</scope>
    <source>
        <strain evidence="1">UH-Tt-Lm1</strain>
    </source>
</reference>
<comment type="caution">
    <text evidence="1">The sequence shown here is derived from an EMBL/GenBank/DDBJ whole genome shotgun (WGS) entry which is preliminary data.</text>
</comment>
<dbReference type="AlphaFoldDB" id="A0A9P6HHX2"/>
<sequence length="398" mass="45054">MPVHSLSPDVVYLIMENLKSSPDTIQACSLSVRTFRSVAQSFLGRHISVNNLDRVKECVQFLNNHGFQHVRSLSLGITNKRRVLEEYWNDYLAILKVFGERRSLVRLWLWEVPFYFLQPRQTKMLREVVLALSSSINDLGLYGCHFSCYEEMVSFVRAFPYCDKLYIEDCVTGGQNAPENSFAGFPTHKLSIVDLDITASSSNEHLIDLSGFIEDAELDVSSLGKLACDLLSVEGIRRVVSATAQSPIREVRFSSNCPEGFQAFIPSVSPRWHLESLTIGPMYHEADATFWEVALKSFPKLPYLTKVTIIYHYRTHKAFNTSCWVSFDSILSNRITLPRLENVDRILDLQVARSVADVLGAYKLVLPLVVVSLAKYLRQIPESLSEFIVVCCHTSVGV</sequence>
<dbReference type="Proteomes" id="UP000736335">
    <property type="component" value="Unassembled WGS sequence"/>
</dbReference>
<dbReference type="OrthoDB" id="10329231at2759"/>
<accession>A0A9P6HHX2</accession>
<evidence type="ECO:0000313" key="2">
    <source>
        <dbReference type="Proteomes" id="UP000736335"/>
    </source>
</evidence>
<dbReference type="EMBL" id="WIUZ02000005">
    <property type="protein sequence ID" value="KAF9787522.1"/>
    <property type="molecule type" value="Genomic_DNA"/>
</dbReference>
<evidence type="ECO:0000313" key="1">
    <source>
        <dbReference type="EMBL" id="KAF9787522.1"/>
    </source>
</evidence>
<organism evidence="1 2">
    <name type="scientific">Thelephora terrestris</name>
    <dbReference type="NCBI Taxonomy" id="56493"/>
    <lineage>
        <taxon>Eukaryota</taxon>
        <taxon>Fungi</taxon>
        <taxon>Dikarya</taxon>
        <taxon>Basidiomycota</taxon>
        <taxon>Agaricomycotina</taxon>
        <taxon>Agaricomycetes</taxon>
        <taxon>Thelephorales</taxon>
        <taxon>Thelephoraceae</taxon>
        <taxon>Thelephora</taxon>
    </lineage>
</organism>
<name>A0A9P6HHX2_9AGAM</name>
<protein>
    <submittedName>
        <fullName evidence="1">Uncharacterized protein</fullName>
    </submittedName>
</protein>
<proteinExistence type="predicted"/>
<gene>
    <name evidence="1" type="ORF">BJ322DRAFT_1188041</name>
</gene>